<keyword evidence="3" id="KW-1185">Reference proteome</keyword>
<evidence type="ECO:0000313" key="3">
    <source>
        <dbReference type="Proteomes" id="UP001176521"/>
    </source>
</evidence>
<dbReference type="AlphaFoldDB" id="A0AAN6G695"/>
<gene>
    <name evidence="2" type="ORF">OC842_006262</name>
</gene>
<dbReference type="EMBL" id="JAPDMQ010000537">
    <property type="protein sequence ID" value="KAK0523104.1"/>
    <property type="molecule type" value="Genomic_DNA"/>
</dbReference>
<organism evidence="2 3">
    <name type="scientific">Tilletia horrida</name>
    <dbReference type="NCBI Taxonomy" id="155126"/>
    <lineage>
        <taxon>Eukaryota</taxon>
        <taxon>Fungi</taxon>
        <taxon>Dikarya</taxon>
        <taxon>Basidiomycota</taxon>
        <taxon>Ustilaginomycotina</taxon>
        <taxon>Exobasidiomycetes</taxon>
        <taxon>Tilletiales</taxon>
        <taxon>Tilletiaceae</taxon>
        <taxon>Tilletia</taxon>
    </lineage>
</organism>
<feature type="non-terminal residue" evidence="2">
    <location>
        <position position="1"/>
    </location>
</feature>
<name>A0AAN6G695_9BASI</name>
<feature type="transmembrane region" description="Helical" evidence="1">
    <location>
        <begin position="281"/>
        <end position="305"/>
    </location>
</feature>
<evidence type="ECO:0000256" key="1">
    <source>
        <dbReference type="SAM" id="Phobius"/>
    </source>
</evidence>
<proteinExistence type="predicted"/>
<dbReference type="Proteomes" id="UP001176521">
    <property type="component" value="Unassembled WGS sequence"/>
</dbReference>
<protein>
    <submittedName>
        <fullName evidence="2">Uncharacterized protein</fullName>
    </submittedName>
</protein>
<keyword evidence="1" id="KW-1133">Transmembrane helix</keyword>
<accession>A0AAN6G695</accession>
<keyword evidence="1" id="KW-0472">Membrane</keyword>
<feature type="transmembrane region" description="Helical" evidence="1">
    <location>
        <begin position="239"/>
        <end position="261"/>
    </location>
</feature>
<sequence length="363" mass="40141">LTSFSNAPDQQALATEILRCQFFIAQTIYAVEEFKASGWDRADPIRFEKAAESSCGYVFMCLNDVEIHLHNVTGAKETELSYSEAAMYELMADTMRTSDRPRTSGRASGRSVADRLAVLMINVIRPLALVSRAFGEMALSIDKPDQWISSHRRVKLAEMTALLDSIEENLPRLKAGLASFSKVAVPILLNKHKRRATGNAGITAAALLFAQTVAQVGNAQLFDAQDDSKSSVSLRFVQVLWTISLVSSIFASLLAAAAAYWNDAMWSKSRGVTSSKIRKNLYRLFFEWGPVGTVFISVATFFGGLCVSPYHLNFYDDIKIVTHVVSALCILLLILIIGITIRDDRVRAWGANVGYLRLQQTRA</sequence>
<reference evidence="2" key="1">
    <citation type="journal article" date="2023" name="PhytoFront">
        <title>Draft Genome Resources of Seven Strains of Tilletia horrida, Causal Agent of Kernel Smut of Rice.</title>
        <authorList>
            <person name="Khanal S."/>
            <person name="Antony Babu S."/>
            <person name="Zhou X.G."/>
        </authorList>
    </citation>
    <scope>NUCLEOTIDE SEQUENCE</scope>
    <source>
        <strain evidence="2">TX3</strain>
    </source>
</reference>
<comment type="caution">
    <text evidence="2">The sequence shown here is derived from an EMBL/GenBank/DDBJ whole genome shotgun (WGS) entry which is preliminary data.</text>
</comment>
<evidence type="ECO:0000313" key="2">
    <source>
        <dbReference type="EMBL" id="KAK0523104.1"/>
    </source>
</evidence>
<keyword evidence="1" id="KW-0812">Transmembrane</keyword>
<feature type="transmembrane region" description="Helical" evidence="1">
    <location>
        <begin position="320"/>
        <end position="341"/>
    </location>
</feature>